<name>A0A087BDH7_9BIFI</name>
<dbReference type="AlphaFoldDB" id="A0A087BDH7"/>
<keyword evidence="3" id="KW-1185">Reference proteome</keyword>
<organism evidence="2 3">
    <name type="scientific">Bifidobacterium merycicum</name>
    <dbReference type="NCBI Taxonomy" id="78345"/>
    <lineage>
        <taxon>Bacteria</taxon>
        <taxon>Bacillati</taxon>
        <taxon>Actinomycetota</taxon>
        <taxon>Actinomycetes</taxon>
        <taxon>Bifidobacteriales</taxon>
        <taxon>Bifidobacteriaceae</taxon>
        <taxon>Bifidobacterium</taxon>
    </lineage>
</organism>
<dbReference type="SUPFAM" id="SSF52540">
    <property type="entry name" value="P-loop containing nucleoside triphosphate hydrolases"/>
    <property type="match status" value="1"/>
</dbReference>
<evidence type="ECO:0000313" key="2">
    <source>
        <dbReference type="EMBL" id="KFI69077.1"/>
    </source>
</evidence>
<sequence length="361" mass="39165">MSECGCNGGFRPQCPFSLRTPPNPVFNRGMTMTSPPNTARTQMSPGRSRLPAPLPATGLPAPINHPTQRPQAVTHTAYTARTPSARMPSEDPRNAIVTPDHPNLVAFSSPSGGIGLSTLTALSALNLSKQGVDCALLDADIPNGGLGILLGIEHEPGLCLQDLDAPLGHIDGKALNRELPHWEDINVLACASWRGSAPEHWEMRAAIQALCEANSMVLADIGDGDIWGHVPELLMARQVVAVELTVLGLARAKAHLARLRRLQRDYAGNNDPPDEPIVILMEPRGVPKRLTPSTIATTEAVSYLGDDVLGPLRNAPQALRRHPGRARHRRRAQKQPRRHPSIDRPALERPKIQKRAHPHPM</sequence>
<reference evidence="2 3" key="1">
    <citation type="submission" date="2014-03" db="EMBL/GenBank/DDBJ databases">
        <title>Genomics of Bifidobacteria.</title>
        <authorList>
            <person name="Ventura M."/>
            <person name="Milani C."/>
            <person name="Lugli G.A."/>
        </authorList>
    </citation>
    <scope>NUCLEOTIDE SEQUENCE [LARGE SCALE GENOMIC DNA]</scope>
    <source>
        <strain evidence="2 3">LMG 11341</strain>
    </source>
</reference>
<feature type="compositionally biased region" description="Basic and acidic residues" evidence="1">
    <location>
        <begin position="340"/>
        <end position="351"/>
    </location>
</feature>
<gene>
    <name evidence="2" type="ORF">BMERY_0574</name>
</gene>
<proteinExistence type="predicted"/>
<feature type="region of interest" description="Disordered" evidence="1">
    <location>
        <begin position="21"/>
        <end position="47"/>
    </location>
</feature>
<comment type="caution">
    <text evidence="2">The sequence shown here is derived from an EMBL/GenBank/DDBJ whole genome shotgun (WGS) entry which is preliminary data.</text>
</comment>
<dbReference type="EMBL" id="JGZC01000010">
    <property type="protein sequence ID" value="KFI69077.1"/>
    <property type="molecule type" value="Genomic_DNA"/>
</dbReference>
<evidence type="ECO:0000313" key="3">
    <source>
        <dbReference type="Proteomes" id="UP000029060"/>
    </source>
</evidence>
<feature type="compositionally biased region" description="Basic residues" evidence="1">
    <location>
        <begin position="319"/>
        <end position="339"/>
    </location>
</feature>
<feature type="region of interest" description="Disordered" evidence="1">
    <location>
        <begin position="315"/>
        <end position="361"/>
    </location>
</feature>
<accession>A0A087BDH7</accession>
<dbReference type="InterPro" id="IPR027417">
    <property type="entry name" value="P-loop_NTPase"/>
</dbReference>
<dbReference type="Gene3D" id="3.40.50.300">
    <property type="entry name" value="P-loop containing nucleotide triphosphate hydrolases"/>
    <property type="match status" value="1"/>
</dbReference>
<dbReference type="eggNOG" id="COG0455">
    <property type="taxonomic scope" value="Bacteria"/>
</dbReference>
<feature type="compositionally biased region" description="Polar residues" evidence="1">
    <location>
        <begin position="30"/>
        <end position="45"/>
    </location>
</feature>
<evidence type="ECO:0000256" key="1">
    <source>
        <dbReference type="SAM" id="MobiDB-lite"/>
    </source>
</evidence>
<dbReference type="Proteomes" id="UP000029060">
    <property type="component" value="Unassembled WGS sequence"/>
</dbReference>
<feature type="compositionally biased region" description="Basic residues" evidence="1">
    <location>
        <begin position="352"/>
        <end position="361"/>
    </location>
</feature>
<dbReference type="STRING" id="78345.BMERY_0574"/>
<protein>
    <submittedName>
        <fullName evidence="2">CobQ/CobB/MinD/ParA nucleotide binding domain-containing protein</fullName>
    </submittedName>
</protein>